<evidence type="ECO:0000256" key="1">
    <source>
        <dbReference type="SAM" id="Phobius"/>
    </source>
</evidence>
<gene>
    <name evidence="2" type="ORF">EJB05_49093</name>
</gene>
<dbReference type="Proteomes" id="UP000324897">
    <property type="component" value="Unassembled WGS sequence"/>
</dbReference>
<keyword evidence="1" id="KW-0812">Transmembrane</keyword>
<dbReference type="Gramene" id="TVU05908">
    <property type="protein sequence ID" value="TVU05908"/>
    <property type="gene ID" value="EJB05_49093"/>
</dbReference>
<feature type="transmembrane region" description="Helical" evidence="1">
    <location>
        <begin position="128"/>
        <end position="151"/>
    </location>
</feature>
<reference evidence="2 3" key="1">
    <citation type="journal article" date="2019" name="Sci. Rep.">
        <title>A high-quality genome of Eragrostis curvula grass provides insights into Poaceae evolution and supports new strategies to enhance forage quality.</title>
        <authorList>
            <person name="Carballo J."/>
            <person name="Santos B.A.C.M."/>
            <person name="Zappacosta D."/>
            <person name="Garbus I."/>
            <person name="Selva J.P."/>
            <person name="Gallo C.A."/>
            <person name="Diaz A."/>
            <person name="Albertini E."/>
            <person name="Caccamo M."/>
            <person name="Echenique V."/>
        </authorList>
    </citation>
    <scope>NUCLEOTIDE SEQUENCE [LARGE SCALE GENOMIC DNA]</scope>
    <source>
        <strain evidence="3">cv. Victoria</strain>
        <tissue evidence="2">Leaf</tissue>
    </source>
</reference>
<accession>A0A5J9T4L0</accession>
<keyword evidence="1" id="KW-1133">Transmembrane helix</keyword>
<dbReference type="OrthoDB" id="695784at2759"/>
<feature type="transmembrane region" description="Helical" evidence="1">
    <location>
        <begin position="28"/>
        <end position="56"/>
    </location>
</feature>
<keyword evidence="1" id="KW-0472">Membrane</keyword>
<keyword evidence="3" id="KW-1185">Reference proteome</keyword>
<dbReference type="EMBL" id="RWGY01000051">
    <property type="protein sequence ID" value="TVU05908.1"/>
    <property type="molecule type" value="Genomic_DNA"/>
</dbReference>
<protein>
    <submittedName>
        <fullName evidence="2">Uncharacterized protein</fullName>
    </submittedName>
</protein>
<evidence type="ECO:0000313" key="2">
    <source>
        <dbReference type="EMBL" id="TVU05908.1"/>
    </source>
</evidence>
<organism evidence="2 3">
    <name type="scientific">Eragrostis curvula</name>
    <name type="common">weeping love grass</name>
    <dbReference type="NCBI Taxonomy" id="38414"/>
    <lineage>
        <taxon>Eukaryota</taxon>
        <taxon>Viridiplantae</taxon>
        <taxon>Streptophyta</taxon>
        <taxon>Embryophyta</taxon>
        <taxon>Tracheophyta</taxon>
        <taxon>Spermatophyta</taxon>
        <taxon>Magnoliopsida</taxon>
        <taxon>Liliopsida</taxon>
        <taxon>Poales</taxon>
        <taxon>Poaceae</taxon>
        <taxon>PACMAD clade</taxon>
        <taxon>Chloridoideae</taxon>
        <taxon>Eragrostideae</taxon>
        <taxon>Eragrostidinae</taxon>
        <taxon>Eragrostis</taxon>
    </lineage>
</organism>
<evidence type="ECO:0000313" key="3">
    <source>
        <dbReference type="Proteomes" id="UP000324897"/>
    </source>
</evidence>
<sequence>MATADATLPPPAPTTACRILARLARSRFAAAAADAVICSFLASLWLHFGAGVAAAIGSLACGSDDCRAADVAFQVMTFSLVFPVSVALLLLLVLVLSSLSSDTKLEEKKAPNQRSFAAAAWVMLRDPVVIGFLVSGAFILLMVAGALLKVYSPVKGSRKDRIGTLIFNLGFLAVNALNFFFIHPIVALRAWRQRREIRSRQTCSSTV</sequence>
<proteinExistence type="predicted"/>
<feature type="transmembrane region" description="Helical" evidence="1">
    <location>
        <begin position="76"/>
        <end position="99"/>
    </location>
</feature>
<feature type="transmembrane region" description="Helical" evidence="1">
    <location>
        <begin position="171"/>
        <end position="191"/>
    </location>
</feature>
<comment type="caution">
    <text evidence="2">The sequence shown here is derived from an EMBL/GenBank/DDBJ whole genome shotgun (WGS) entry which is preliminary data.</text>
</comment>
<dbReference type="AlphaFoldDB" id="A0A5J9T4L0"/>
<name>A0A5J9T4L0_9POAL</name>